<evidence type="ECO:0000256" key="2">
    <source>
        <dbReference type="PROSITE-ProRule" id="PRU00192"/>
    </source>
</evidence>
<feature type="region of interest" description="Disordered" evidence="3">
    <location>
        <begin position="70"/>
        <end position="115"/>
    </location>
</feature>
<keyword evidence="6" id="KW-1185">Reference proteome</keyword>
<comment type="caution">
    <text evidence="5">The sequence shown here is derived from an EMBL/GenBank/DDBJ whole genome shotgun (WGS) entry which is preliminary data.</text>
</comment>
<evidence type="ECO:0000313" key="5">
    <source>
        <dbReference type="EMBL" id="OBA22653.1"/>
    </source>
</evidence>
<dbReference type="PROSITE" id="PS50002">
    <property type="entry name" value="SH3"/>
    <property type="match status" value="1"/>
</dbReference>
<dbReference type="SUPFAM" id="SSF50044">
    <property type="entry name" value="SH3-domain"/>
    <property type="match status" value="1"/>
</dbReference>
<dbReference type="InterPro" id="IPR036028">
    <property type="entry name" value="SH3-like_dom_sf"/>
</dbReference>
<evidence type="ECO:0000256" key="1">
    <source>
        <dbReference type="ARBA" id="ARBA00022443"/>
    </source>
</evidence>
<dbReference type="PANTHER" id="PTHR45929">
    <property type="entry name" value="JAK PATHWAY SIGNAL TRANSDUCTION ADAPTOR MOLECULE"/>
    <property type="match status" value="1"/>
</dbReference>
<dbReference type="EMBL" id="LXPE01000568">
    <property type="protein sequence ID" value="OBA22653.1"/>
    <property type="molecule type" value="Genomic_DNA"/>
</dbReference>
<dbReference type="Pfam" id="PF00018">
    <property type="entry name" value="SH3_1"/>
    <property type="match status" value="1"/>
</dbReference>
<dbReference type="InterPro" id="IPR050670">
    <property type="entry name" value="STAM"/>
</dbReference>
<feature type="compositionally biased region" description="Low complexity" evidence="3">
    <location>
        <begin position="84"/>
        <end position="109"/>
    </location>
</feature>
<accession>A0A1B7T1P6</accession>
<feature type="non-terminal residue" evidence="5">
    <location>
        <position position="1"/>
    </location>
</feature>
<dbReference type="CDD" id="cd00174">
    <property type="entry name" value="SH3"/>
    <property type="match status" value="1"/>
</dbReference>
<dbReference type="InterPro" id="IPR001452">
    <property type="entry name" value="SH3_domain"/>
</dbReference>
<dbReference type="PANTHER" id="PTHR45929:SF7">
    <property type="entry name" value="LAS SEVENTEEN-BINDING PROTEIN 1"/>
    <property type="match status" value="1"/>
</dbReference>
<dbReference type="SMART" id="SM00326">
    <property type="entry name" value="SH3"/>
    <property type="match status" value="1"/>
</dbReference>
<evidence type="ECO:0000313" key="6">
    <source>
        <dbReference type="Proteomes" id="UP000092321"/>
    </source>
</evidence>
<sequence>HNNNTQSKSAGEQAEVLYDFQPQQSGDLALKSGDKITIVERLSQDWFKGRDSNNNEGVFPANYVKVVENSRPAGRPLAPPPPSYSSTIQQQPVQQQPVQQQQQQQPAQQKPSAFGNIGSKLGNAFVFGAGATLGGDLVNAIL</sequence>
<dbReference type="Gene3D" id="2.30.30.40">
    <property type="entry name" value="SH3 Domains"/>
    <property type="match status" value="1"/>
</dbReference>
<evidence type="ECO:0000259" key="4">
    <source>
        <dbReference type="PROSITE" id="PS50002"/>
    </source>
</evidence>
<keyword evidence="1 2" id="KW-0728">SH3 domain</keyword>
<feature type="non-terminal residue" evidence="5">
    <location>
        <position position="142"/>
    </location>
</feature>
<proteinExistence type="predicted"/>
<dbReference type="PRINTS" id="PR00452">
    <property type="entry name" value="SH3DOMAIN"/>
</dbReference>
<evidence type="ECO:0000256" key="3">
    <source>
        <dbReference type="SAM" id="MobiDB-lite"/>
    </source>
</evidence>
<organism evidence="5 6">
    <name type="scientific">Hanseniaspora valbyensis NRRL Y-1626</name>
    <dbReference type="NCBI Taxonomy" id="766949"/>
    <lineage>
        <taxon>Eukaryota</taxon>
        <taxon>Fungi</taxon>
        <taxon>Dikarya</taxon>
        <taxon>Ascomycota</taxon>
        <taxon>Saccharomycotina</taxon>
        <taxon>Saccharomycetes</taxon>
        <taxon>Saccharomycodales</taxon>
        <taxon>Saccharomycodaceae</taxon>
        <taxon>Hanseniaspora</taxon>
    </lineage>
</organism>
<dbReference type="OrthoDB" id="6250593at2759"/>
<dbReference type="AlphaFoldDB" id="A0A1B7T1P6"/>
<feature type="domain" description="SH3" evidence="4">
    <location>
        <begin position="9"/>
        <end position="69"/>
    </location>
</feature>
<name>A0A1B7T1P6_9ASCO</name>
<gene>
    <name evidence="5" type="ORF">HANVADRAFT_15394</name>
</gene>
<reference evidence="6" key="1">
    <citation type="journal article" date="2016" name="Proc. Natl. Acad. Sci. U.S.A.">
        <title>Comparative genomics of biotechnologically important yeasts.</title>
        <authorList>
            <person name="Riley R."/>
            <person name="Haridas S."/>
            <person name="Wolfe K.H."/>
            <person name="Lopes M.R."/>
            <person name="Hittinger C.T."/>
            <person name="Goeker M."/>
            <person name="Salamov A.A."/>
            <person name="Wisecaver J.H."/>
            <person name="Long T.M."/>
            <person name="Calvey C.H."/>
            <person name="Aerts A.L."/>
            <person name="Barry K.W."/>
            <person name="Choi C."/>
            <person name="Clum A."/>
            <person name="Coughlan A.Y."/>
            <person name="Deshpande S."/>
            <person name="Douglass A.P."/>
            <person name="Hanson S.J."/>
            <person name="Klenk H.-P."/>
            <person name="LaButti K.M."/>
            <person name="Lapidus A."/>
            <person name="Lindquist E.A."/>
            <person name="Lipzen A.M."/>
            <person name="Meier-Kolthoff J.P."/>
            <person name="Ohm R.A."/>
            <person name="Otillar R.P."/>
            <person name="Pangilinan J.L."/>
            <person name="Peng Y."/>
            <person name="Rokas A."/>
            <person name="Rosa C.A."/>
            <person name="Scheuner C."/>
            <person name="Sibirny A.A."/>
            <person name="Slot J.C."/>
            <person name="Stielow J.B."/>
            <person name="Sun H."/>
            <person name="Kurtzman C.P."/>
            <person name="Blackwell M."/>
            <person name="Grigoriev I.V."/>
            <person name="Jeffries T.W."/>
        </authorList>
    </citation>
    <scope>NUCLEOTIDE SEQUENCE [LARGE SCALE GENOMIC DNA]</scope>
    <source>
        <strain evidence="6">NRRL Y-1626</strain>
    </source>
</reference>
<dbReference type="Proteomes" id="UP000092321">
    <property type="component" value="Unassembled WGS sequence"/>
</dbReference>
<protein>
    <recommendedName>
        <fullName evidence="4">SH3 domain-containing protein</fullName>
    </recommendedName>
</protein>